<evidence type="ECO:0000313" key="1">
    <source>
        <dbReference type="EnsemblPlants" id="AVESA.00010b.r2.5AG0842540.2.CDS"/>
    </source>
</evidence>
<name>A0ACD5XVE9_AVESA</name>
<dbReference type="Proteomes" id="UP001732700">
    <property type="component" value="Chromosome 5A"/>
</dbReference>
<accession>A0ACD5XVE9</accession>
<proteinExistence type="predicted"/>
<keyword evidence="2" id="KW-1185">Reference proteome</keyword>
<reference evidence="1" key="1">
    <citation type="submission" date="2021-05" db="EMBL/GenBank/DDBJ databases">
        <authorList>
            <person name="Scholz U."/>
            <person name="Mascher M."/>
            <person name="Fiebig A."/>
        </authorList>
    </citation>
    <scope>NUCLEOTIDE SEQUENCE [LARGE SCALE GENOMIC DNA]</scope>
</reference>
<protein>
    <submittedName>
        <fullName evidence="1">Uncharacterized protein</fullName>
    </submittedName>
</protein>
<organism evidence="1 2">
    <name type="scientific">Avena sativa</name>
    <name type="common">Oat</name>
    <dbReference type="NCBI Taxonomy" id="4498"/>
    <lineage>
        <taxon>Eukaryota</taxon>
        <taxon>Viridiplantae</taxon>
        <taxon>Streptophyta</taxon>
        <taxon>Embryophyta</taxon>
        <taxon>Tracheophyta</taxon>
        <taxon>Spermatophyta</taxon>
        <taxon>Magnoliopsida</taxon>
        <taxon>Liliopsida</taxon>
        <taxon>Poales</taxon>
        <taxon>Poaceae</taxon>
        <taxon>BOP clade</taxon>
        <taxon>Pooideae</taxon>
        <taxon>Poodae</taxon>
        <taxon>Poeae</taxon>
        <taxon>Poeae Chloroplast Group 1 (Aveneae type)</taxon>
        <taxon>Aveninae</taxon>
        <taxon>Avena</taxon>
    </lineage>
</organism>
<evidence type="ECO:0000313" key="2">
    <source>
        <dbReference type="Proteomes" id="UP001732700"/>
    </source>
</evidence>
<sequence>MALEAAAAAAEAEERRLSDEDEMLFEDIAREVARLGFSECLDAEAEEGRRQGEEEESEEPADGLLPLPMLLVHPSSQQRYLYGPPQPPVLPPRMLPPPPFSPPAYGMPGDPKLLDDWRFGSDHRGRCQAPALQSFRGGGSVPPRATWPRAPPDDAAYAPCPGRGGAAAANTQLAEACVQYLCRNEQQVLDTLFGGRPEAAGTIAQLIIKQAVHLIESSHGTRLLGLVLERCSDGLQESIVDSITREHKRFFKICAARSDEVVGMIRSCRCERSLQHLRNAITPWMAPSIMDRLVTWDSSRLKVLQAFVQCVPDPYFAEFIFDAIATKCLALVIHPHGLSLLQSCLEHAEWTARDNIFSEVACCSTDLAQHRFGNYIVQDVLKQKNPEHLAIIASRFRHNYVKLSKQRYSSNVVETCLEVFDDRERFAIVDELVWFPRFRDLVTDEFANYVISRALTTCRAPLRHRLATAILTLPHVNRRHPHCLRMFNTLSLLGYRD</sequence>
<dbReference type="EnsemblPlants" id="AVESA.00010b.r2.5AG0842540.2">
    <property type="protein sequence ID" value="AVESA.00010b.r2.5AG0842540.2.CDS"/>
    <property type="gene ID" value="AVESA.00010b.r2.5AG0842540"/>
</dbReference>
<reference evidence="1" key="2">
    <citation type="submission" date="2025-09" db="UniProtKB">
        <authorList>
            <consortium name="EnsemblPlants"/>
        </authorList>
    </citation>
    <scope>IDENTIFICATION</scope>
</reference>